<dbReference type="SUPFAM" id="SSF116842">
    <property type="entry name" value="XseB-like"/>
    <property type="match status" value="1"/>
</dbReference>
<protein>
    <submittedName>
        <fullName evidence="5">Uncharacterized protein</fullName>
    </submittedName>
</protein>
<evidence type="ECO:0000256" key="4">
    <source>
        <dbReference type="SAM" id="MobiDB-lite"/>
    </source>
</evidence>
<sequence>VKKLETGDLSLEKSLEFFERGVSLSRFCHERLEEAERRIEVLDERGELKPAPDDLALADEGNLDTENKR</sequence>
<keyword evidence="1" id="KW-0963">Cytoplasm</keyword>
<dbReference type="PANTHER" id="PTHR34137:SF1">
    <property type="entry name" value="EXODEOXYRIBONUCLEASE 7 SMALL SUBUNIT"/>
    <property type="match status" value="1"/>
</dbReference>
<dbReference type="GO" id="GO:0006308">
    <property type="term" value="P:DNA catabolic process"/>
    <property type="evidence" value="ECO:0007669"/>
    <property type="project" value="InterPro"/>
</dbReference>
<reference evidence="5" key="1">
    <citation type="submission" date="2018-05" db="EMBL/GenBank/DDBJ databases">
        <authorList>
            <person name="Lanie J.A."/>
            <person name="Ng W.-L."/>
            <person name="Kazmierczak K.M."/>
            <person name="Andrzejewski T.M."/>
            <person name="Davidsen T.M."/>
            <person name="Wayne K.J."/>
            <person name="Tettelin H."/>
            <person name="Glass J.I."/>
            <person name="Rusch D."/>
            <person name="Podicherti R."/>
            <person name="Tsui H.-C.T."/>
            <person name="Winkler M.E."/>
        </authorList>
    </citation>
    <scope>NUCLEOTIDE SEQUENCE</scope>
</reference>
<dbReference type="GO" id="GO:0009318">
    <property type="term" value="C:exodeoxyribonuclease VII complex"/>
    <property type="evidence" value="ECO:0007669"/>
    <property type="project" value="InterPro"/>
</dbReference>
<gene>
    <name evidence="5" type="ORF">METZ01_LOCUS22612</name>
</gene>
<organism evidence="5">
    <name type="scientific">marine metagenome</name>
    <dbReference type="NCBI Taxonomy" id="408172"/>
    <lineage>
        <taxon>unclassified sequences</taxon>
        <taxon>metagenomes</taxon>
        <taxon>ecological metagenomes</taxon>
    </lineage>
</organism>
<feature type="non-terminal residue" evidence="5">
    <location>
        <position position="1"/>
    </location>
</feature>
<dbReference type="InterPro" id="IPR003761">
    <property type="entry name" value="Exonuc_VII_S"/>
</dbReference>
<dbReference type="EMBL" id="UINC01001071">
    <property type="protein sequence ID" value="SUZ69758.1"/>
    <property type="molecule type" value="Genomic_DNA"/>
</dbReference>
<dbReference type="Pfam" id="PF02609">
    <property type="entry name" value="Exonuc_VII_S"/>
    <property type="match status" value="1"/>
</dbReference>
<name>A0A381PTA7_9ZZZZ</name>
<evidence type="ECO:0000256" key="3">
    <source>
        <dbReference type="ARBA" id="ARBA00022801"/>
    </source>
</evidence>
<dbReference type="Gene3D" id="1.10.287.1040">
    <property type="entry name" value="Exonuclease VII, small subunit"/>
    <property type="match status" value="1"/>
</dbReference>
<evidence type="ECO:0000256" key="2">
    <source>
        <dbReference type="ARBA" id="ARBA00022722"/>
    </source>
</evidence>
<accession>A0A381PTA7</accession>
<evidence type="ECO:0000256" key="1">
    <source>
        <dbReference type="ARBA" id="ARBA00022490"/>
    </source>
</evidence>
<proteinExistence type="predicted"/>
<dbReference type="GO" id="GO:0008855">
    <property type="term" value="F:exodeoxyribonuclease VII activity"/>
    <property type="evidence" value="ECO:0007669"/>
    <property type="project" value="InterPro"/>
</dbReference>
<dbReference type="NCBIfam" id="TIGR01280">
    <property type="entry name" value="xseB"/>
    <property type="match status" value="1"/>
</dbReference>
<keyword evidence="2" id="KW-0540">Nuclease</keyword>
<feature type="region of interest" description="Disordered" evidence="4">
    <location>
        <begin position="50"/>
        <end position="69"/>
    </location>
</feature>
<evidence type="ECO:0000313" key="5">
    <source>
        <dbReference type="EMBL" id="SUZ69758.1"/>
    </source>
</evidence>
<dbReference type="InterPro" id="IPR037004">
    <property type="entry name" value="Exonuc_VII_ssu_sf"/>
</dbReference>
<dbReference type="PANTHER" id="PTHR34137">
    <property type="entry name" value="EXODEOXYRIBONUCLEASE 7 SMALL SUBUNIT"/>
    <property type="match status" value="1"/>
</dbReference>
<dbReference type="GO" id="GO:0005829">
    <property type="term" value="C:cytosol"/>
    <property type="evidence" value="ECO:0007669"/>
    <property type="project" value="TreeGrafter"/>
</dbReference>
<keyword evidence="3" id="KW-0378">Hydrolase</keyword>
<dbReference type="AlphaFoldDB" id="A0A381PTA7"/>